<reference evidence="7" key="1">
    <citation type="journal article" date="2019" name="Int. J. Syst. Evol. Microbiol.">
        <title>The Global Catalogue of Microorganisms (GCM) 10K type strain sequencing project: providing services to taxonomists for standard genome sequencing and annotation.</title>
        <authorList>
            <consortium name="The Broad Institute Genomics Platform"/>
            <consortium name="The Broad Institute Genome Sequencing Center for Infectious Disease"/>
            <person name="Wu L."/>
            <person name="Ma J."/>
        </authorList>
    </citation>
    <scope>NUCLEOTIDE SEQUENCE [LARGE SCALE GENOMIC DNA]</scope>
    <source>
        <strain evidence="7">JCM 18015</strain>
    </source>
</reference>
<dbReference type="RefSeq" id="WP_259547313.1">
    <property type="nucleotide sequence ID" value="NZ_BAABHW010000001.1"/>
</dbReference>
<evidence type="ECO:0000256" key="4">
    <source>
        <dbReference type="ARBA" id="ARBA00023163"/>
    </source>
</evidence>
<dbReference type="InterPro" id="IPR036390">
    <property type="entry name" value="WH_DNA-bd_sf"/>
</dbReference>
<keyword evidence="3" id="KW-0238">DNA-binding</keyword>
<evidence type="ECO:0000256" key="3">
    <source>
        <dbReference type="ARBA" id="ARBA00023125"/>
    </source>
</evidence>
<evidence type="ECO:0000256" key="1">
    <source>
        <dbReference type="ARBA" id="ARBA00009437"/>
    </source>
</evidence>
<dbReference type="InterPro" id="IPR005119">
    <property type="entry name" value="LysR_subst-bd"/>
</dbReference>
<dbReference type="SUPFAM" id="SSF53850">
    <property type="entry name" value="Periplasmic binding protein-like II"/>
    <property type="match status" value="1"/>
</dbReference>
<evidence type="ECO:0000313" key="7">
    <source>
        <dbReference type="Proteomes" id="UP001499910"/>
    </source>
</evidence>
<dbReference type="PRINTS" id="PR00039">
    <property type="entry name" value="HTHLYSR"/>
</dbReference>
<dbReference type="Gene3D" id="3.40.190.290">
    <property type="match status" value="1"/>
</dbReference>
<dbReference type="EMBL" id="BAABHW010000001">
    <property type="protein sequence ID" value="GAA5064346.1"/>
    <property type="molecule type" value="Genomic_DNA"/>
</dbReference>
<evidence type="ECO:0000313" key="6">
    <source>
        <dbReference type="EMBL" id="GAA5064346.1"/>
    </source>
</evidence>
<dbReference type="PROSITE" id="PS50931">
    <property type="entry name" value="HTH_LYSR"/>
    <property type="match status" value="1"/>
</dbReference>
<evidence type="ECO:0000259" key="5">
    <source>
        <dbReference type="PROSITE" id="PS50931"/>
    </source>
</evidence>
<dbReference type="Pfam" id="PF00126">
    <property type="entry name" value="HTH_1"/>
    <property type="match status" value="1"/>
</dbReference>
<dbReference type="PANTHER" id="PTHR30126:SF77">
    <property type="entry name" value="TRANSCRIPTIONAL REGULATORY PROTEIN"/>
    <property type="match status" value="1"/>
</dbReference>
<dbReference type="Gene3D" id="1.10.10.10">
    <property type="entry name" value="Winged helix-like DNA-binding domain superfamily/Winged helix DNA-binding domain"/>
    <property type="match status" value="1"/>
</dbReference>
<comment type="similarity">
    <text evidence="1">Belongs to the LysR transcriptional regulatory family.</text>
</comment>
<protein>
    <submittedName>
        <fullName evidence="6">LysR family transcriptional regulator MumR</fullName>
    </submittedName>
</protein>
<dbReference type="PANTHER" id="PTHR30126">
    <property type="entry name" value="HTH-TYPE TRANSCRIPTIONAL REGULATOR"/>
    <property type="match status" value="1"/>
</dbReference>
<name>A0ABP9KRN6_9RHOB</name>
<proteinExistence type="inferred from homology"/>
<keyword evidence="7" id="KW-1185">Reference proteome</keyword>
<sequence>MNFNQIHSFYLVAQLGTYQAAAERLHATQPAISARIASLETTLNTRLFDRSGYRVSLTPEGRRFLPYAEKLLELQTNAMLEVRNSKDLSGVVRIGASDTMVASWLPDFLLELKERQPGISVEMFVGASPLLHDDLMNQAVDLAFLLGPISAPRVLCKDFCTADMGFVAAPSLGLHGRELTTHELRDQNFLTFEKCTVPYQHLRQNLKEVGILAKTSPISALHSISILTRKGLGIGYVPLVAVEKDLATGRLQLLEIPLKTQTLHFSVCYLDGPHRRLVEAIADGAMEFMKRRGPSSFINFTYQGA</sequence>
<dbReference type="SUPFAM" id="SSF46785">
    <property type="entry name" value="Winged helix' DNA-binding domain"/>
    <property type="match status" value="1"/>
</dbReference>
<dbReference type="CDD" id="cd05466">
    <property type="entry name" value="PBP2_LTTR_substrate"/>
    <property type="match status" value="1"/>
</dbReference>
<feature type="domain" description="HTH lysR-type" evidence="5">
    <location>
        <begin position="1"/>
        <end position="58"/>
    </location>
</feature>
<keyword evidence="2" id="KW-0805">Transcription regulation</keyword>
<dbReference type="InterPro" id="IPR036388">
    <property type="entry name" value="WH-like_DNA-bd_sf"/>
</dbReference>
<gene>
    <name evidence="6" type="primary">mumR</name>
    <name evidence="6" type="ORF">GCM10023209_00770</name>
</gene>
<accession>A0ABP9KRN6</accession>
<evidence type="ECO:0000256" key="2">
    <source>
        <dbReference type="ARBA" id="ARBA00023015"/>
    </source>
</evidence>
<dbReference type="InterPro" id="IPR000847">
    <property type="entry name" value="LysR_HTH_N"/>
</dbReference>
<keyword evidence="4" id="KW-0804">Transcription</keyword>
<dbReference type="Pfam" id="PF03466">
    <property type="entry name" value="LysR_substrate"/>
    <property type="match status" value="1"/>
</dbReference>
<organism evidence="6 7">
    <name type="scientific">[Roseibacterium] beibuensis</name>
    <dbReference type="NCBI Taxonomy" id="1193142"/>
    <lineage>
        <taxon>Bacteria</taxon>
        <taxon>Pseudomonadati</taxon>
        <taxon>Pseudomonadota</taxon>
        <taxon>Alphaproteobacteria</taxon>
        <taxon>Rhodobacterales</taxon>
        <taxon>Roseobacteraceae</taxon>
        <taxon>Roseicyclus</taxon>
    </lineage>
</organism>
<comment type="caution">
    <text evidence="6">The sequence shown here is derived from an EMBL/GenBank/DDBJ whole genome shotgun (WGS) entry which is preliminary data.</text>
</comment>
<dbReference type="Proteomes" id="UP001499910">
    <property type="component" value="Unassembled WGS sequence"/>
</dbReference>